<evidence type="ECO:0000313" key="4">
    <source>
        <dbReference type="Proteomes" id="UP000006671"/>
    </source>
</evidence>
<keyword evidence="2" id="KW-0472">Membrane</keyword>
<dbReference type="GeneID" id="8849701"/>
<accession>D2V4T6</accession>
<reference evidence="3 4" key="1">
    <citation type="journal article" date="2010" name="Cell">
        <title>The genome of Naegleria gruberi illuminates early eukaryotic versatility.</title>
        <authorList>
            <person name="Fritz-Laylin L.K."/>
            <person name="Prochnik S.E."/>
            <person name="Ginger M.L."/>
            <person name="Dacks J.B."/>
            <person name="Carpenter M.L."/>
            <person name="Field M.C."/>
            <person name="Kuo A."/>
            <person name="Paredez A."/>
            <person name="Chapman J."/>
            <person name="Pham J."/>
            <person name="Shu S."/>
            <person name="Neupane R."/>
            <person name="Cipriano M."/>
            <person name="Mancuso J."/>
            <person name="Tu H."/>
            <person name="Salamov A."/>
            <person name="Lindquist E."/>
            <person name="Shapiro H."/>
            <person name="Lucas S."/>
            <person name="Grigoriev I.V."/>
            <person name="Cande W.Z."/>
            <person name="Fulton C."/>
            <person name="Rokhsar D.S."/>
            <person name="Dawson S.C."/>
        </authorList>
    </citation>
    <scope>NUCLEOTIDE SEQUENCE [LARGE SCALE GENOMIC DNA]</scope>
    <source>
        <strain evidence="3 4">NEG-M</strain>
    </source>
</reference>
<feature type="transmembrane region" description="Helical" evidence="2">
    <location>
        <begin position="155"/>
        <end position="180"/>
    </location>
</feature>
<feature type="coiled-coil region" evidence="1">
    <location>
        <begin position="117"/>
        <end position="147"/>
    </location>
</feature>
<evidence type="ECO:0000256" key="1">
    <source>
        <dbReference type="SAM" id="Coils"/>
    </source>
</evidence>
<keyword evidence="4" id="KW-1185">Reference proteome</keyword>
<dbReference type="EMBL" id="GG738852">
    <property type="protein sequence ID" value="EFC48159.1"/>
    <property type="molecule type" value="Genomic_DNA"/>
</dbReference>
<dbReference type="RefSeq" id="XP_002680903.1">
    <property type="nucleotide sequence ID" value="XM_002680857.1"/>
</dbReference>
<name>D2V4T6_NAEGR</name>
<keyword evidence="1" id="KW-0175">Coiled coil</keyword>
<keyword evidence="2" id="KW-1133">Transmembrane helix</keyword>
<keyword evidence="2" id="KW-0812">Transmembrane</keyword>
<dbReference type="VEuPathDB" id="AmoebaDB:NAEGRDRAFT_63902"/>
<proteinExistence type="predicted"/>
<evidence type="ECO:0000256" key="2">
    <source>
        <dbReference type="SAM" id="Phobius"/>
    </source>
</evidence>
<gene>
    <name evidence="3" type="ORF">NAEGRDRAFT_63902</name>
</gene>
<dbReference type="KEGG" id="ngr:NAEGRDRAFT_63902"/>
<dbReference type="AlphaFoldDB" id="D2V4T6"/>
<protein>
    <submittedName>
        <fullName evidence="3">Predicted protein</fullName>
    </submittedName>
</protein>
<dbReference type="InParanoid" id="D2V4T6"/>
<sequence length="190" mass="21377">MSLKQPLLSKTTREEIDAEEDDSIYYENRSRANFQYTLQGVQRKEPLPAVVDNKSITISESDYLLGKSSNSSSTTPSYMTNISTVQTASDALQQALRYRNSFIEKQQEILKEVDSFVSSLKSEIIQLKEKNKALENELNECKKAKQSVGCGKRQVFCIVAAIIIPILLLVAILIILMVIFGKDLFCQVKS</sequence>
<dbReference type="Proteomes" id="UP000006671">
    <property type="component" value="Unassembled WGS sequence"/>
</dbReference>
<organism evidence="4">
    <name type="scientific">Naegleria gruberi</name>
    <name type="common">Amoeba</name>
    <dbReference type="NCBI Taxonomy" id="5762"/>
    <lineage>
        <taxon>Eukaryota</taxon>
        <taxon>Discoba</taxon>
        <taxon>Heterolobosea</taxon>
        <taxon>Tetramitia</taxon>
        <taxon>Eutetramitia</taxon>
        <taxon>Vahlkampfiidae</taxon>
        <taxon>Naegleria</taxon>
    </lineage>
</organism>
<evidence type="ECO:0000313" key="3">
    <source>
        <dbReference type="EMBL" id="EFC48159.1"/>
    </source>
</evidence>